<dbReference type="SUPFAM" id="SSF117856">
    <property type="entry name" value="AF0104/ALDC/Ptd012-like"/>
    <property type="match status" value="1"/>
</dbReference>
<proteinExistence type="predicted"/>
<keyword evidence="1" id="KW-1133">Transmembrane helix</keyword>
<dbReference type="EMBL" id="DVNC01000022">
    <property type="protein sequence ID" value="HIU53080.1"/>
    <property type="molecule type" value="Genomic_DNA"/>
</dbReference>
<dbReference type="Pfam" id="PF03479">
    <property type="entry name" value="PCC"/>
    <property type="match status" value="1"/>
</dbReference>
<keyword evidence="3" id="KW-0238">DNA-binding</keyword>
<evidence type="ECO:0000313" key="4">
    <source>
        <dbReference type="Proteomes" id="UP000824107"/>
    </source>
</evidence>
<dbReference type="Proteomes" id="UP000824107">
    <property type="component" value="Unassembled WGS sequence"/>
</dbReference>
<evidence type="ECO:0000256" key="1">
    <source>
        <dbReference type="SAM" id="Phobius"/>
    </source>
</evidence>
<dbReference type="Gene3D" id="3.30.1330.80">
    <property type="entry name" value="Hypothetical protein, similar to alpha- acetolactate decarboxylase, domain 2"/>
    <property type="match status" value="1"/>
</dbReference>
<dbReference type="GO" id="GO:0003677">
    <property type="term" value="F:DNA binding"/>
    <property type="evidence" value="ECO:0007669"/>
    <property type="project" value="UniProtKB-KW"/>
</dbReference>
<dbReference type="CDD" id="cd11378">
    <property type="entry name" value="DUF296"/>
    <property type="match status" value="1"/>
</dbReference>
<accession>A0A9D1M3E4</accession>
<feature type="domain" description="PPC" evidence="2">
    <location>
        <begin position="42"/>
        <end position="179"/>
    </location>
</feature>
<keyword evidence="1" id="KW-0472">Membrane</keyword>
<dbReference type="AlphaFoldDB" id="A0A9D1M3E4"/>
<comment type="caution">
    <text evidence="3">The sequence shown here is derived from an EMBL/GenBank/DDBJ whole genome shotgun (WGS) entry which is preliminary data.</text>
</comment>
<evidence type="ECO:0000259" key="2">
    <source>
        <dbReference type="PROSITE" id="PS51742"/>
    </source>
</evidence>
<dbReference type="PANTHER" id="PTHR34988:SF1">
    <property type="entry name" value="DNA-BINDING PROTEIN"/>
    <property type="match status" value="1"/>
</dbReference>
<organism evidence="3 4">
    <name type="scientific">Candidatus Scatocola faecipullorum</name>
    <dbReference type="NCBI Taxonomy" id="2840917"/>
    <lineage>
        <taxon>Bacteria</taxon>
        <taxon>Pseudomonadati</taxon>
        <taxon>Pseudomonadota</taxon>
        <taxon>Alphaproteobacteria</taxon>
        <taxon>Rhodospirillales</taxon>
        <taxon>Rhodospirillaceae</taxon>
        <taxon>Rhodospirillaceae incertae sedis</taxon>
        <taxon>Candidatus Scatocola</taxon>
    </lineage>
</organism>
<dbReference type="PANTHER" id="PTHR34988">
    <property type="entry name" value="PROTEIN, PUTATIVE-RELATED"/>
    <property type="match status" value="1"/>
</dbReference>
<keyword evidence="1" id="KW-0812">Transmembrane</keyword>
<reference evidence="3" key="1">
    <citation type="submission" date="2020-10" db="EMBL/GenBank/DDBJ databases">
        <authorList>
            <person name="Gilroy R."/>
        </authorList>
    </citation>
    <scope>NUCLEOTIDE SEQUENCE</scope>
    <source>
        <strain evidence="3">ChiW3-316</strain>
    </source>
</reference>
<dbReference type="InterPro" id="IPR005175">
    <property type="entry name" value="PPC_dom"/>
</dbReference>
<dbReference type="PROSITE" id="PS51742">
    <property type="entry name" value="PPC"/>
    <property type="match status" value="1"/>
</dbReference>
<name>A0A9D1M3E4_9PROT</name>
<reference evidence="3" key="2">
    <citation type="journal article" date="2021" name="PeerJ">
        <title>Extensive microbial diversity within the chicken gut microbiome revealed by metagenomics and culture.</title>
        <authorList>
            <person name="Gilroy R."/>
            <person name="Ravi A."/>
            <person name="Getino M."/>
            <person name="Pursley I."/>
            <person name="Horton D.L."/>
            <person name="Alikhan N.F."/>
            <person name="Baker D."/>
            <person name="Gharbi K."/>
            <person name="Hall N."/>
            <person name="Watson M."/>
            <person name="Adriaenssens E.M."/>
            <person name="Foster-Nyarko E."/>
            <person name="Jarju S."/>
            <person name="Secka A."/>
            <person name="Antonio M."/>
            <person name="Oren A."/>
            <person name="Chaudhuri R.R."/>
            <person name="La Ragione R."/>
            <person name="Hildebrand F."/>
            <person name="Pallen M.J."/>
        </authorList>
    </citation>
    <scope>NUCLEOTIDE SEQUENCE</scope>
    <source>
        <strain evidence="3">ChiW3-316</strain>
    </source>
</reference>
<gene>
    <name evidence="3" type="ORF">IAD20_03250</name>
</gene>
<sequence length="180" mass="19510">MGYKALIILNIVLLAVIARLVFKPLSPAPGIRVWEGETWTAAQYGSRYILSIKNHSELASAITSFVKARGITSGSIYGIGAVNSATLRFFDPSTKKYIDKTFDGQMEIANLTGNIAMKDGGDLIHLHVTLGTRDYQALAGHLLAASLSGAGEFVVETMPGIELEKSFDKNIGLNLYNFKK</sequence>
<protein>
    <submittedName>
        <fullName evidence="3">DNA-binding protein</fullName>
    </submittedName>
</protein>
<evidence type="ECO:0000313" key="3">
    <source>
        <dbReference type="EMBL" id="HIU53080.1"/>
    </source>
</evidence>
<feature type="transmembrane region" description="Helical" evidence="1">
    <location>
        <begin position="6"/>
        <end position="22"/>
    </location>
</feature>